<gene>
    <name evidence="1" type="ORF">US50_C0016G0012</name>
</gene>
<dbReference type="AlphaFoldDB" id="A0A0G0GZD0"/>
<reference evidence="1 2" key="1">
    <citation type="journal article" date="2015" name="Nature">
        <title>rRNA introns, odd ribosomes, and small enigmatic genomes across a large radiation of phyla.</title>
        <authorList>
            <person name="Brown C.T."/>
            <person name="Hug L.A."/>
            <person name="Thomas B.C."/>
            <person name="Sharon I."/>
            <person name="Castelle C.J."/>
            <person name="Singh A."/>
            <person name="Wilkins M.J."/>
            <person name="Williams K.H."/>
            <person name="Banfield J.F."/>
        </authorList>
    </citation>
    <scope>NUCLEOTIDE SEQUENCE [LARGE SCALE GENOMIC DNA]</scope>
</reference>
<sequence>METNIKRILIVSFSNKTSQVFFCAKDKKRIVFFTRLLIGELPSMTSKTTTITVYRNGVEIDSCKIYLSGGHVESLQFLGLEKLRIEKNVPKREWANGQLYSFHFNEGDILELDKEYRDFEKPDEWLDEISVRRKYGADFATVFGKEKDFIEKMTTFFSCSLEELQSKKIIFTNNPVDTDFTEFY</sequence>
<name>A0A0G0GZD0_9BACT</name>
<evidence type="ECO:0000313" key="1">
    <source>
        <dbReference type="EMBL" id="KKQ35382.1"/>
    </source>
</evidence>
<accession>A0A0G0GZD0</accession>
<proteinExistence type="predicted"/>
<dbReference type="Proteomes" id="UP000033876">
    <property type="component" value="Unassembled WGS sequence"/>
</dbReference>
<comment type="caution">
    <text evidence="1">The sequence shown here is derived from an EMBL/GenBank/DDBJ whole genome shotgun (WGS) entry which is preliminary data.</text>
</comment>
<dbReference type="EMBL" id="LBTF01000016">
    <property type="protein sequence ID" value="KKQ35382.1"/>
    <property type="molecule type" value="Genomic_DNA"/>
</dbReference>
<organism evidence="1 2">
    <name type="scientific">Candidatus Nomurabacteria bacterium GW2011_GWB1_37_5</name>
    <dbReference type="NCBI Taxonomy" id="1618742"/>
    <lineage>
        <taxon>Bacteria</taxon>
        <taxon>Candidatus Nomuraibacteriota</taxon>
    </lineage>
</organism>
<evidence type="ECO:0000313" key="2">
    <source>
        <dbReference type="Proteomes" id="UP000033876"/>
    </source>
</evidence>
<protein>
    <submittedName>
        <fullName evidence="1">Uncharacterized protein</fullName>
    </submittedName>
</protein>